<proteinExistence type="predicted"/>
<comment type="caution">
    <text evidence="1">The sequence shown here is derived from an EMBL/GenBank/DDBJ whole genome shotgun (WGS) entry which is preliminary data.</text>
</comment>
<evidence type="ECO:0000313" key="1">
    <source>
        <dbReference type="EMBL" id="MBW0133074.1"/>
    </source>
</evidence>
<keyword evidence="2" id="KW-1185">Reference proteome</keyword>
<organism evidence="1 2">
    <name type="scientific">Pseudonocardia abyssalis</name>
    <dbReference type="NCBI Taxonomy" id="2792008"/>
    <lineage>
        <taxon>Bacteria</taxon>
        <taxon>Bacillati</taxon>
        <taxon>Actinomycetota</taxon>
        <taxon>Actinomycetes</taxon>
        <taxon>Pseudonocardiales</taxon>
        <taxon>Pseudonocardiaceae</taxon>
        <taxon>Pseudonocardia</taxon>
    </lineage>
</organism>
<gene>
    <name evidence="1" type="ORF">I4I81_02215</name>
</gene>
<dbReference type="PROSITE" id="PS51257">
    <property type="entry name" value="PROKAR_LIPOPROTEIN"/>
    <property type="match status" value="1"/>
</dbReference>
<protein>
    <submittedName>
        <fullName evidence="1">Uncharacterized protein</fullName>
    </submittedName>
</protein>
<dbReference type="RefSeq" id="WP_218603922.1">
    <property type="nucleotide sequence ID" value="NZ_JADQDJ010000172.1"/>
</dbReference>
<dbReference type="EMBL" id="JADQDK010000001">
    <property type="protein sequence ID" value="MBW0133074.1"/>
    <property type="molecule type" value="Genomic_DNA"/>
</dbReference>
<name>A0ABS6ULH4_9PSEU</name>
<accession>A0ABS6ULH4</accession>
<sequence length="141" mass="14213">MSVRTRAHGPARLPGRRGLTWVLPGATAACGAGPVVPAEEVVDSTPDIAALLTRLRPGPADVADVVTADTVVAADFTADTVVAADFTADTVVAAVRHDDGHTTDAAQARQVSGLPPLWVTMSPSAAITSTGTPRPPPSSSA</sequence>
<reference evidence="1 2" key="1">
    <citation type="submission" date="2020-11" db="EMBL/GenBank/DDBJ databases">
        <title>Pseudonocardia abyssalis sp. nov. and Pseudonocardia oceani sp. nov., description and phylogenomic analysis of two novel actinomycetes isolated from the deep Southern Ocean.</title>
        <authorList>
            <person name="Parra J."/>
        </authorList>
    </citation>
    <scope>NUCLEOTIDE SEQUENCE [LARGE SCALE GENOMIC DNA]</scope>
    <source>
        <strain evidence="1 2">KRD-168</strain>
    </source>
</reference>
<evidence type="ECO:0000313" key="2">
    <source>
        <dbReference type="Proteomes" id="UP000694287"/>
    </source>
</evidence>
<dbReference type="Proteomes" id="UP000694287">
    <property type="component" value="Unassembled WGS sequence"/>
</dbReference>